<dbReference type="InterPro" id="IPR009312">
    <property type="entry name" value="Phage_lambda_GpU-like"/>
</dbReference>
<proteinExistence type="predicted"/>
<dbReference type="InterPro" id="IPR038512">
    <property type="entry name" value="GpU-like_sf"/>
</dbReference>
<dbReference type="Gene3D" id="3.30.70.1700">
    <property type="entry name" value="Phage minor tail protein U"/>
    <property type="match status" value="1"/>
</dbReference>
<comment type="caution">
    <text evidence="1">The sequence shown here is derived from an EMBL/GenBank/DDBJ whole genome shotgun (WGS) entry which is preliminary data.</text>
</comment>
<evidence type="ECO:0000313" key="2">
    <source>
        <dbReference type="Proteomes" id="UP001206331"/>
    </source>
</evidence>
<organism evidence="1 2">
    <name type="scientific">Actinobacillus suis</name>
    <dbReference type="NCBI Taxonomy" id="716"/>
    <lineage>
        <taxon>Bacteria</taxon>
        <taxon>Pseudomonadati</taxon>
        <taxon>Pseudomonadota</taxon>
        <taxon>Gammaproteobacteria</taxon>
        <taxon>Pasteurellales</taxon>
        <taxon>Pasteurellaceae</taxon>
        <taxon>Actinobacillus</taxon>
    </lineage>
</organism>
<dbReference type="InterPro" id="IPR035934">
    <property type="entry name" value="Phage_tail_protein-like_sf"/>
</dbReference>
<reference evidence="1 2" key="1">
    <citation type="submission" date="2021-12" db="EMBL/GenBank/DDBJ databases">
        <title>Identification and characterization of A. suis stains in western Canada.</title>
        <authorList>
            <person name="Kulathunga D.G.R.S."/>
            <person name="De Oliveira Costa M."/>
        </authorList>
    </citation>
    <scope>NUCLEOTIDE SEQUENCE [LARGE SCALE GENOMIC DNA]</scope>
    <source>
        <strain evidence="1 2">18_292</strain>
    </source>
</reference>
<gene>
    <name evidence="1" type="ORF">LZL92_01790</name>
</gene>
<sequence>MIIHNQIRQEILDVLANGGLKKIKFFHNGKTVFKDLGQELPAISVFIDETESNAFTVCEDEWIGDLQIAIYLPLHSNESELDEIAEQISFIMKDCDLETVSDCRLSRYSYDYDANESAWITATLHYSINYFS</sequence>
<name>A0ABT1WRL3_ACTSU</name>
<dbReference type="Pfam" id="PF06141">
    <property type="entry name" value="Phage_tail_U"/>
    <property type="match status" value="1"/>
</dbReference>
<dbReference type="RefSeq" id="WP_014991381.1">
    <property type="nucleotide sequence ID" value="NZ_CP090556.1"/>
</dbReference>
<evidence type="ECO:0000313" key="1">
    <source>
        <dbReference type="EMBL" id="MCQ9629012.1"/>
    </source>
</evidence>
<keyword evidence="2" id="KW-1185">Reference proteome</keyword>
<dbReference type="SUPFAM" id="SSF143749">
    <property type="entry name" value="Phage tail protein-like"/>
    <property type="match status" value="1"/>
</dbReference>
<protein>
    <submittedName>
        <fullName evidence="1">Phage minor tail U family protein</fullName>
    </submittedName>
</protein>
<accession>A0ABT1WRL3</accession>
<dbReference type="Proteomes" id="UP001206331">
    <property type="component" value="Unassembled WGS sequence"/>
</dbReference>
<dbReference type="GeneID" id="34290630"/>
<dbReference type="EMBL" id="JAJUPA010000001">
    <property type="protein sequence ID" value="MCQ9629012.1"/>
    <property type="molecule type" value="Genomic_DNA"/>
</dbReference>